<dbReference type="EMBL" id="AP024597">
    <property type="protein sequence ID" value="BCU69569.1"/>
    <property type="molecule type" value="Genomic_DNA"/>
</dbReference>
<keyword evidence="2" id="KW-1185">Reference proteome</keyword>
<dbReference type="KEGG" id="csty:KN1_08660"/>
<reference evidence="1 2" key="1">
    <citation type="submission" date="2021-04" db="EMBL/GenBank/DDBJ databases">
        <title>Complete genome sequence of Stygiolobus sp. KN-1.</title>
        <authorList>
            <person name="Nakamura K."/>
            <person name="Sakai H."/>
            <person name="Kurosawa N."/>
        </authorList>
    </citation>
    <scope>NUCLEOTIDE SEQUENCE [LARGE SCALE GENOMIC DNA]</scope>
    <source>
        <strain evidence="1 2">KN-1</strain>
    </source>
</reference>
<evidence type="ECO:0000313" key="2">
    <source>
        <dbReference type="Proteomes" id="UP000825123"/>
    </source>
</evidence>
<evidence type="ECO:0000313" key="1">
    <source>
        <dbReference type="EMBL" id="BCU69569.1"/>
    </source>
</evidence>
<evidence type="ECO:0008006" key="3">
    <source>
        <dbReference type="Google" id="ProtNLM"/>
    </source>
</evidence>
<sequence>MFPKGKYSVCKKCGYKERGVEKITFKDHIDHSHERTVIAEGQRITGNVSLMLCPKCGNAVSFKIGRNLYKCRACGHIFNVK</sequence>
<dbReference type="SUPFAM" id="SSF57850">
    <property type="entry name" value="RING/U-box"/>
    <property type="match status" value="1"/>
</dbReference>
<accession>A0A8D5ZHC3</accession>
<name>A0A8D5ZHC3_9CREN</name>
<dbReference type="Proteomes" id="UP000825123">
    <property type="component" value="Chromosome"/>
</dbReference>
<organism evidence="1 2">
    <name type="scientific">Stygiolobus caldivivus</name>
    <dbReference type="NCBI Taxonomy" id="2824673"/>
    <lineage>
        <taxon>Archaea</taxon>
        <taxon>Thermoproteota</taxon>
        <taxon>Thermoprotei</taxon>
        <taxon>Sulfolobales</taxon>
        <taxon>Sulfolobaceae</taxon>
        <taxon>Stygiolobus</taxon>
    </lineage>
</organism>
<protein>
    <recommendedName>
        <fullName evidence="3">DNA-directed RNA polymerase subunit M</fullName>
    </recommendedName>
</protein>
<proteinExistence type="predicted"/>
<gene>
    <name evidence="1" type="ORF">KN1_08660</name>
</gene>
<dbReference type="AlphaFoldDB" id="A0A8D5ZHC3"/>